<feature type="transmembrane region" description="Helical" evidence="6">
    <location>
        <begin position="12"/>
        <end position="33"/>
    </location>
</feature>
<comment type="subcellular location">
    <subcellularLocation>
        <location evidence="1">Cell membrane</location>
        <topology evidence="1">Multi-pass membrane protein</topology>
    </subcellularLocation>
</comment>
<dbReference type="EMBL" id="JQBL01000037">
    <property type="protein sequence ID" value="KRN47663.1"/>
    <property type="molecule type" value="Genomic_DNA"/>
</dbReference>
<keyword evidence="2" id="KW-1003">Cell membrane</keyword>
<comment type="caution">
    <text evidence="7">The sequence shown here is derived from an EMBL/GenBank/DDBJ whole genome shotgun (WGS) entry which is preliminary data.</text>
</comment>
<dbReference type="Proteomes" id="UP000051841">
    <property type="component" value="Unassembled WGS sequence"/>
</dbReference>
<dbReference type="GO" id="GO:0005886">
    <property type="term" value="C:plasma membrane"/>
    <property type="evidence" value="ECO:0007669"/>
    <property type="project" value="UniProtKB-SubCell"/>
</dbReference>
<dbReference type="RefSeq" id="WP_031589709.1">
    <property type="nucleotide sequence ID" value="NZ_JNKN01000037.1"/>
</dbReference>
<sequence length="293" mass="31235">MNDQIIKMILGVLELGGIFAVLSLGLFISFKILNIPDLTVDGSFTTGCATSAVITLLGSPVLGLALAFVIGCLAGIVTGLFITKLKINPILSGILTQTGLYSVNLRIMNQSSNIALLDNKTIFTSFAKFDPYDKIIIIFIIVILLVLLLNYFLKTQMGLALRACGDNEDMVRASSIDTDKMKVIGLGLANGLVGLSGAIYTQQQAYADMSAGIGMMVIGLASIIIGTTLIRSDRVSMMLIATVIGSILYRAILTIALQFNITTGDLKILSAAIVIVAISSTSLKRRKKKHAKN</sequence>
<evidence type="ECO:0000313" key="8">
    <source>
        <dbReference type="Proteomes" id="UP000051841"/>
    </source>
</evidence>
<dbReference type="CDD" id="cd06574">
    <property type="entry name" value="TM_PBP1_branched-chain-AA_like"/>
    <property type="match status" value="1"/>
</dbReference>
<organism evidence="7 8">
    <name type="scientific">Kandleria vitulina DSM 20405</name>
    <dbReference type="NCBI Taxonomy" id="1410657"/>
    <lineage>
        <taxon>Bacteria</taxon>
        <taxon>Bacillati</taxon>
        <taxon>Bacillota</taxon>
        <taxon>Erysipelotrichia</taxon>
        <taxon>Erysipelotrichales</taxon>
        <taxon>Coprobacillaceae</taxon>
        <taxon>Kandleria</taxon>
    </lineage>
</organism>
<dbReference type="Pfam" id="PF02653">
    <property type="entry name" value="BPD_transp_2"/>
    <property type="match status" value="1"/>
</dbReference>
<evidence type="ECO:0000256" key="6">
    <source>
        <dbReference type="SAM" id="Phobius"/>
    </source>
</evidence>
<dbReference type="PANTHER" id="PTHR32196:SF69">
    <property type="entry name" value="BRANCHED-CHAIN AMINO ACID TRANSPORT SYSTEM, PERMEASE PROTEIN"/>
    <property type="match status" value="1"/>
</dbReference>
<evidence type="ECO:0000256" key="1">
    <source>
        <dbReference type="ARBA" id="ARBA00004651"/>
    </source>
</evidence>
<protein>
    <submittedName>
        <fullName evidence="7">ABC-type uncharacterized transport system, permease component</fullName>
    </submittedName>
</protein>
<keyword evidence="5 6" id="KW-0472">Membrane</keyword>
<feature type="transmembrane region" description="Helical" evidence="6">
    <location>
        <begin position="135"/>
        <end position="153"/>
    </location>
</feature>
<feature type="transmembrane region" description="Helical" evidence="6">
    <location>
        <begin position="209"/>
        <end position="230"/>
    </location>
</feature>
<feature type="transmembrane region" description="Helical" evidence="6">
    <location>
        <begin position="53"/>
        <end position="82"/>
    </location>
</feature>
<name>A0A0R2H4G2_9FIRM</name>
<proteinExistence type="predicted"/>
<dbReference type="PANTHER" id="PTHR32196">
    <property type="entry name" value="ABC TRANSPORTER PERMEASE PROTEIN YPHD-RELATED-RELATED"/>
    <property type="match status" value="1"/>
</dbReference>
<reference evidence="7 8" key="1">
    <citation type="journal article" date="2015" name="Genome Announc.">
        <title>Expanding the biotechnology potential of lactobacilli through comparative genomics of 213 strains and associated genera.</title>
        <authorList>
            <person name="Sun Z."/>
            <person name="Harris H.M."/>
            <person name="McCann A."/>
            <person name="Guo C."/>
            <person name="Argimon S."/>
            <person name="Zhang W."/>
            <person name="Yang X."/>
            <person name="Jeffery I.B."/>
            <person name="Cooney J.C."/>
            <person name="Kagawa T.F."/>
            <person name="Liu W."/>
            <person name="Song Y."/>
            <person name="Salvetti E."/>
            <person name="Wrobel A."/>
            <person name="Rasinkangas P."/>
            <person name="Parkhill J."/>
            <person name="Rea M.C."/>
            <person name="O'Sullivan O."/>
            <person name="Ritari J."/>
            <person name="Douillard F.P."/>
            <person name="Paul Ross R."/>
            <person name="Yang R."/>
            <person name="Briner A.E."/>
            <person name="Felis G.E."/>
            <person name="de Vos W.M."/>
            <person name="Barrangou R."/>
            <person name="Klaenhammer T.R."/>
            <person name="Caufield P.W."/>
            <person name="Cui Y."/>
            <person name="Zhang H."/>
            <person name="O'Toole P.W."/>
        </authorList>
    </citation>
    <scope>NUCLEOTIDE SEQUENCE [LARGE SCALE GENOMIC DNA]</scope>
    <source>
        <strain evidence="7 8">DSM 20405</strain>
    </source>
</reference>
<keyword evidence="3 6" id="KW-0812">Transmembrane</keyword>
<evidence type="ECO:0000256" key="3">
    <source>
        <dbReference type="ARBA" id="ARBA00022692"/>
    </source>
</evidence>
<evidence type="ECO:0000256" key="5">
    <source>
        <dbReference type="ARBA" id="ARBA00023136"/>
    </source>
</evidence>
<feature type="transmembrane region" description="Helical" evidence="6">
    <location>
        <begin position="183"/>
        <end position="203"/>
    </location>
</feature>
<feature type="transmembrane region" description="Helical" evidence="6">
    <location>
        <begin position="89"/>
        <end position="108"/>
    </location>
</feature>
<dbReference type="GO" id="GO:0022857">
    <property type="term" value="F:transmembrane transporter activity"/>
    <property type="evidence" value="ECO:0007669"/>
    <property type="project" value="InterPro"/>
</dbReference>
<keyword evidence="4 6" id="KW-1133">Transmembrane helix</keyword>
<dbReference type="PATRIC" id="fig|1410657.5.peg.1409"/>
<evidence type="ECO:0000313" key="7">
    <source>
        <dbReference type="EMBL" id="KRN47663.1"/>
    </source>
</evidence>
<feature type="transmembrane region" description="Helical" evidence="6">
    <location>
        <begin position="237"/>
        <end position="260"/>
    </location>
</feature>
<accession>A0A0R2H4G2</accession>
<dbReference type="AlphaFoldDB" id="A0A0R2H4G2"/>
<keyword evidence="8" id="KW-1185">Reference proteome</keyword>
<dbReference type="InterPro" id="IPR001851">
    <property type="entry name" value="ABC_transp_permease"/>
</dbReference>
<evidence type="ECO:0000256" key="2">
    <source>
        <dbReference type="ARBA" id="ARBA00022475"/>
    </source>
</evidence>
<gene>
    <name evidence="7" type="ORF">IV49_GL001360</name>
</gene>
<evidence type="ECO:0000256" key="4">
    <source>
        <dbReference type="ARBA" id="ARBA00022989"/>
    </source>
</evidence>
<feature type="transmembrane region" description="Helical" evidence="6">
    <location>
        <begin position="266"/>
        <end position="283"/>
    </location>
</feature>